<feature type="signal peptide" evidence="3">
    <location>
        <begin position="1"/>
        <end position="30"/>
    </location>
</feature>
<keyword evidence="2" id="KW-1133">Transmembrane helix</keyword>
<evidence type="ECO:0000313" key="5">
    <source>
        <dbReference type="Proteomes" id="UP000823521"/>
    </source>
</evidence>
<evidence type="ECO:0000256" key="1">
    <source>
        <dbReference type="SAM" id="MobiDB-lite"/>
    </source>
</evidence>
<evidence type="ECO:0000313" key="4">
    <source>
        <dbReference type="EMBL" id="MBO4208848.1"/>
    </source>
</evidence>
<keyword evidence="3" id="KW-0732">Signal</keyword>
<protein>
    <recommendedName>
        <fullName evidence="6">MYXO-CTERM domain-containing protein</fullName>
    </recommendedName>
</protein>
<evidence type="ECO:0000256" key="2">
    <source>
        <dbReference type="SAM" id="Phobius"/>
    </source>
</evidence>
<feature type="compositionally biased region" description="Gly residues" evidence="1">
    <location>
        <begin position="90"/>
        <end position="99"/>
    </location>
</feature>
<keyword evidence="5" id="KW-1185">Reference proteome</keyword>
<accession>A0ABS3VWU8</accession>
<comment type="caution">
    <text evidence="4">The sequence shown here is derived from an EMBL/GenBank/DDBJ whole genome shotgun (WGS) entry which is preliminary data.</text>
</comment>
<feature type="region of interest" description="Disordered" evidence="1">
    <location>
        <begin position="82"/>
        <end position="141"/>
    </location>
</feature>
<dbReference type="EMBL" id="WVUH01000235">
    <property type="protein sequence ID" value="MBO4208848.1"/>
    <property type="molecule type" value="Genomic_DNA"/>
</dbReference>
<feature type="chain" id="PRO_5046425049" description="MYXO-CTERM domain-containing protein" evidence="3">
    <location>
        <begin position="31"/>
        <end position="222"/>
    </location>
</feature>
<keyword evidence="2" id="KW-0472">Membrane</keyword>
<feature type="transmembrane region" description="Helical" evidence="2">
    <location>
        <begin position="193"/>
        <end position="212"/>
    </location>
</feature>
<sequence>MAKKFLGKLVVGAALGGAALLVSAPGIALADQAPAPHKWGKIYTEPATVHPGQRIEIVQVCSEEQAHPKAWSKVTGEVKLHPVTHDKGEPGGQPGGMPGGEHKGGRPGGETGGEHKGGQPGGETGGEHKGGKGGSDTGPEHKKFVYAGEAQVDRHARPGTYELKGSCAEGEVVVAPRGHVEGGDGGATTSTGMAAGGIGLVAAAALGSMLVLRRRQANGTLA</sequence>
<gene>
    <name evidence="4" type="ORF">GSF22_22965</name>
</gene>
<name>A0ABS3VWU8_MICEH</name>
<evidence type="ECO:0000256" key="3">
    <source>
        <dbReference type="SAM" id="SignalP"/>
    </source>
</evidence>
<dbReference type="RefSeq" id="WP_208815825.1">
    <property type="nucleotide sequence ID" value="NZ_WVUH01000235.1"/>
</dbReference>
<organism evidence="4 5">
    <name type="scientific">Micromonospora echinofusca</name>
    <dbReference type="NCBI Taxonomy" id="47858"/>
    <lineage>
        <taxon>Bacteria</taxon>
        <taxon>Bacillati</taxon>
        <taxon>Actinomycetota</taxon>
        <taxon>Actinomycetes</taxon>
        <taxon>Micromonosporales</taxon>
        <taxon>Micromonosporaceae</taxon>
        <taxon>Micromonospora</taxon>
    </lineage>
</organism>
<proteinExistence type="predicted"/>
<keyword evidence="2" id="KW-0812">Transmembrane</keyword>
<evidence type="ECO:0008006" key="6">
    <source>
        <dbReference type="Google" id="ProtNLM"/>
    </source>
</evidence>
<dbReference type="Proteomes" id="UP000823521">
    <property type="component" value="Unassembled WGS sequence"/>
</dbReference>
<reference evidence="4 5" key="1">
    <citation type="submission" date="2019-12" db="EMBL/GenBank/DDBJ databases">
        <title>Whole genome sequencing of endophytic Actinobacterium Micromonospora sp. MPMI6T.</title>
        <authorList>
            <person name="Evv R."/>
            <person name="Podile A.R."/>
        </authorList>
    </citation>
    <scope>NUCLEOTIDE SEQUENCE [LARGE SCALE GENOMIC DNA]</scope>
    <source>
        <strain evidence="4 5">MPMI6</strain>
    </source>
</reference>